<accession>A0A368U6G2</accession>
<name>A0A368U6G2_9GAMM</name>
<keyword evidence="1" id="KW-0969">Cilium</keyword>
<comment type="caution">
    <text evidence="1">The sequence shown here is derived from an EMBL/GenBank/DDBJ whole genome shotgun (WGS) entry which is preliminary data.</text>
</comment>
<reference evidence="1 2" key="1">
    <citation type="submission" date="2018-07" db="EMBL/GenBank/DDBJ databases">
        <title>Halomonas rutogse sp. nov., isolated from Lake TangqianCo on Tibetan Plateau.</title>
        <authorList>
            <person name="Lu H."/>
            <person name="Xing P."/>
            <person name="Wu Q."/>
        </authorList>
    </citation>
    <scope>NUCLEOTIDE SEQUENCE [LARGE SCALE GENOMIC DNA]</scope>
    <source>
        <strain evidence="1 2">TQ8S</strain>
    </source>
</reference>
<dbReference type="AlphaFoldDB" id="A0A368U6G2"/>
<evidence type="ECO:0000313" key="1">
    <source>
        <dbReference type="EMBL" id="RCV92047.1"/>
    </source>
</evidence>
<keyword evidence="1" id="KW-0282">Flagellum</keyword>
<proteinExistence type="predicted"/>
<sequence length="146" mass="15864">MKDTLGVISWKDEMRKALVMLLVLLLVLLSPSALAAPGSWVASMPGRMVAMSDRAVATQSVAAPPTAHVGEARMTLIQWQYRHPPGTPLRAWLCHPEQCVPLTGMRGATQAFAGMQAQAPIHFRFALAPGQRPVKVQGLQVIVNYQ</sequence>
<keyword evidence="1" id="KW-0966">Cell projection</keyword>
<protein>
    <submittedName>
        <fullName evidence="1">Flagellar FlhE</fullName>
    </submittedName>
</protein>
<organism evidence="1 2">
    <name type="scientific">Vreelandella rituensis</name>
    <dbReference type="NCBI Taxonomy" id="2282306"/>
    <lineage>
        <taxon>Bacteria</taxon>
        <taxon>Pseudomonadati</taxon>
        <taxon>Pseudomonadota</taxon>
        <taxon>Gammaproteobacteria</taxon>
        <taxon>Oceanospirillales</taxon>
        <taxon>Halomonadaceae</taxon>
        <taxon>Vreelandella</taxon>
    </lineage>
</organism>
<dbReference type="OrthoDB" id="7064581at2"/>
<dbReference type="InterPro" id="IPR009420">
    <property type="entry name" value="FlhE"/>
</dbReference>
<keyword evidence="2" id="KW-1185">Reference proteome</keyword>
<gene>
    <name evidence="1" type="ORF">DU506_09795</name>
</gene>
<dbReference type="Proteomes" id="UP000253204">
    <property type="component" value="Unassembled WGS sequence"/>
</dbReference>
<dbReference type="EMBL" id="QPIJ01000019">
    <property type="protein sequence ID" value="RCV92047.1"/>
    <property type="molecule type" value="Genomic_DNA"/>
</dbReference>
<dbReference type="Pfam" id="PF06366">
    <property type="entry name" value="FlhE"/>
    <property type="match status" value="1"/>
</dbReference>
<evidence type="ECO:0000313" key="2">
    <source>
        <dbReference type="Proteomes" id="UP000253204"/>
    </source>
</evidence>